<dbReference type="InterPro" id="IPR012132">
    <property type="entry name" value="GMC_OxRdtase"/>
</dbReference>
<dbReference type="PROSITE" id="PS00624">
    <property type="entry name" value="GMC_OXRED_2"/>
    <property type="match status" value="1"/>
</dbReference>
<evidence type="ECO:0000256" key="2">
    <source>
        <dbReference type="ARBA" id="ARBA00010790"/>
    </source>
</evidence>
<keyword evidence="3 7" id="KW-0285">Flavoprotein</keyword>
<evidence type="ECO:0000259" key="9">
    <source>
        <dbReference type="PROSITE" id="PS00624"/>
    </source>
</evidence>
<dbReference type="PROSITE" id="PS00623">
    <property type="entry name" value="GMC_OXRED_1"/>
    <property type="match status" value="1"/>
</dbReference>
<sequence length="572" mass="60686">MKNRNPFPSLDPLVEGAAGFGASGRRDFLSRLLALGAGAGAASLGLLPAATLAGEPGGRPSHRQDYDYVIVGAGSSGCLLADRLSATGASVLLIEAGSHRIDQPKIREVALWLQNIGSDTDWARQSTPQAQLDSRQQALAAGKVVGGSGSINAMIWLRGDPRDLAQWQRHVGGPWSVEALHRAYDDMARPVGSPSQGPSRIRVGRYADPHPLTAAYLGASADTGLRTIELNAGRPLDGAGVTEVNATADGYRVGPAQAFLVPALARRNLSVLSDALITNLIIQGNRCQGVRVLVDNALVQIRASRETILCAGTCESPKLLMLSGIGPLDELRAQGIPVRQHLPAVGRNLQDHLLLSLQYRSRVFVPPQLSNGVSTMSYYSNGPAHLAPDVQVAGMQYPFGPLQAPAGGSYTLIPFLAKPRSRGRARLAGTDPRQNMLLDPGYLGERIDRDNMVFALERGLALGASRALAGFNGGLYPADPLRTYAEKLAFIARNAGPGLHYTGTCSAGRDPARSVVDARFRVWGVDGLRVVDASVIPEMPAVNIHASVLSVAQLAARVLVEERRSHHHPAMA</sequence>
<dbReference type="GO" id="GO:0050660">
    <property type="term" value="F:flavin adenine dinucleotide binding"/>
    <property type="evidence" value="ECO:0007669"/>
    <property type="project" value="InterPro"/>
</dbReference>
<proteinExistence type="inferred from homology"/>
<dbReference type="PROSITE" id="PS51318">
    <property type="entry name" value="TAT"/>
    <property type="match status" value="1"/>
</dbReference>
<evidence type="ECO:0000256" key="3">
    <source>
        <dbReference type="ARBA" id="ARBA00022630"/>
    </source>
</evidence>
<evidence type="ECO:0000256" key="4">
    <source>
        <dbReference type="ARBA" id="ARBA00022827"/>
    </source>
</evidence>
<protein>
    <submittedName>
        <fullName evidence="10">Dehydrogenase</fullName>
    </submittedName>
</protein>
<evidence type="ECO:0000256" key="1">
    <source>
        <dbReference type="ARBA" id="ARBA00001974"/>
    </source>
</evidence>
<dbReference type="Gene3D" id="3.30.560.10">
    <property type="entry name" value="Glucose Oxidase, domain 3"/>
    <property type="match status" value="1"/>
</dbReference>
<dbReference type="Pfam" id="PF00732">
    <property type="entry name" value="GMC_oxred_N"/>
    <property type="match status" value="1"/>
</dbReference>
<dbReference type="Proteomes" id="UP000509383">
    <property type="component" value="Chromosome"/>
</dbReference>
<dbReference type="AlphaFoldDB" id="A0A6J4DZD6"/>
<gene>
    <name evidence="10" type="ORF">TUM18999_12040</name>
    <name evidence="11" type="ORF">TUM20286_30520</name>
</gene>
<evidence type="ECO:0000313" key="10">
    <source>
        <dbReference type="EMBL" id="BCG23013.1"/>
    </source>
</evidence>
<evidence type="ECO:0000256" key="7">
    <source>
        <dbReference type="RuleBase" id="RU003968"/>
    </source>
</evidence>
<feature type="binding site" evidence="6">
    <location>
        <position position="144"/>
    </location>
    <ligand>
        <name>FAD</name>
        <dbReference type="ChEBI" id="CHEBI:57692"/>
    </ligand>
</feature>
<feature type="domain" description="Glucose-methanol-choline oxidoreductase N-terminal" evidence="9">
    <location>
        <begin position="312"/>
        <end position="326"/>
    </location>
</feature>
<keyword evidence="13" id="KW-1185">Reference proteome</keyword>
<dbReference type="InterPro" id="IPR000172">
    <property type="entry name" value="GMC_OxRdtase_N"/>
</dbReference>
<dbReference type="EMBL" id="AP023189">
    <property type="protein sequence ID" value="BCG23013.1"/>
    <property type="molecule type" value="Genomic_DNA"/>
</dbReference>
<dbReference type="EMBL" id="BQKM01000006">
    <property type="protein sequence ID" value="GJN53300.1"/>
    <property type="molecule type" value="Genomic_DNA"/>
</dbReference>
<dbReference type="InterPro" id="IPR036188">
    <property type="entry name" value="FAD/NAD-bd_sf"/>
</dbReference>
<organism evidence="10 12">
    <name type="scientific">Pseudomonas tohonis</name>
    <dbReference type="NCBI Taxonomy" id="2725477"/>
    <lineage>
        <taxon>Bacteria</taxon>
        <taxon>Pseudomonadati</taxon>
        <taxon>Pseudomonadota</taxon>
        <taxon>Gammaproteobacteria</taxon>
        <taxon>Pseudomonadales</taxon>
        <taxon>Pseudomonadaceae</taxon>
        <taxon>Pseudomonas</taxon>
    </lineage>
</organism>
<dbReference type="Gene3D" id="3.50.50.60">
    <property type="entry name" value="FAD/NAD(P)-binding domain"/>
    <property type="match status" value="1"/>
</dbReference>
<keyword evidence="4 6" id="KW-0274">FAD</keyword>
<dbReference type="Pfam" id="PF05199">
    <property type="entry name" value="GMC_oxred_C"/>
    <property type="match status" value="1"/>
</dbReference>
<evidence type="ECO:0000313" key="11">
    <source>
        <dbReference type="EMBL" id="GJN53300.1"/>
    </source>
</evidence>
<keyword evidence="5" id="KW-0560">Oxidoreductase</keyword>
<reference evidence="10 12" key="1">
    <citation type="submission" date="2020-05" db="EMBL/GenBank/DDBJ databases">
        <title>Characterization of novel class B3 metallo-beta-lactamase from novel Pseudomonas species.</title>
        <authorList>
            <person name="Yamada K."/>
            <person name="Aoki K."/>
            <person name="Ishii Y."/>
        </authorList>
    </citation>
    <scope>NUCLEOTIDE SEQUENCE [LARGE SCALE GENOMIC DNA]</scope>
    <source>
        <strain evidence="10 12">TUM18999</strain>
        <strain evidence="11 13">TUM20286</strain>
    </source>
</reference>
<dbReference type="InterPro" id="IPR007867">
    <property type="entry name" value="GMC_OxRtase_C"/>
</dbReference>
<dbReference type="KEGG" id="ptw:TUM18999_12040"/>
<dbReference type="InterPro" id="IPR006311">
    <property type="entry name" value="TAT_signal"/>
</dbReference>
<dbReference type="RefSeq" id="WP_173173340.1">
    <property type="nucleotide sequence ID" value="NZ_AP023189.1"/>
</dbReference>
<dbReference type="PIRSF" id="PIRSF000137">
    <property type="entry name" value="Alcohol_oxidase"/>
    <property type="match status" value="1"/>
</dbReference>
<evidence type="ECO:0000313" key="13">
    <source>
        <dbReference type="Proteomes" id="UP001054892"/>
    </source>
</evidence>
<comment type="similarity">
    <text evidence="2 7">Belongs to the GMC oxidoreductase family.</text>
</comment>
<dbReference type="PANTHER" id="PTHR11552">
    <property type="entry name" value="GLUCOSE-METHANOL-CHOLINE GMC OXIDOREDUCTASE"/>
    <property type="match status" value="1"/>
</dbReference>
<dbReference type="GO" id="GO:0016614">
    <property type="term" value="F:oxidoreductase activity, acting on CH-OH group of donors"/>
    <property type="evidence" value="ECO:0007669"/>
    <property type="project" value="InterPro"/>
</dbReference>
<accession>A0A6J4DZD6</accession>
<dbReference type="PANTHER" id="PTHR11552:SF147">
    <property type="entry name" value="CHOLINE DEHYDROGENASE, MITOCHONDRIAL"/>
    <property type="match status" value="1"/>
</dbReference>
<comment type="cofactor">
    <cofactor evidence="1 6">
        <name>FAD</name>
        <dbReference type="ChEBI" id="CHEBI:57692"/>
    </cofactor>
</comment>
<evidence type="ECO:0000259" key="8">
    <source>
        <dbReference type="PROSITE" id="PS00623"/>
    </source>
</evidence>
<name>A0A6J4DZD6_9PSED</name>
<dbReference type="SUPFAM" id="SSF54373">
    <property type="entry name" value="FAD-linked reductases, C-terminal domain"/>
    <property type="match status" value="1"/>
</dbReference>
<feature type="domain" description="Glucose-methanol-choline oxidoreductase N-terminal" evidence="8">
    <location>
        <begin position="142"/>
        <end position="165"/>
    </location>
</feature>
<evidence type="ECO:0000313" key="12">
    <source>
        <dbReference type="Proteomes" id="UP000509383"/>
    </source>
</evidence>
<evidence type="ECO:0000256" key="6">
    <source>
        <dbReference type="PIRSR" id="PIRSR000137-2"/>
    </source>
</evidence>
<dbReference type="SUPFAM" id="SSF51905">
    <property type="entry name" value="FAD/NAD(P)-binding domain"/>
    <property type="match status" value="1"/>
</dbReference>
<evidence type="ECO:0000256" key="5">
    <source>
        <dbReference type="ARBA" id="ARBA00023002"/>
    </source>
</evidence>
<dbReference type="Proteomes" id="UP001054892">
    <property type="component" value="Unassembled WGS sequence"/>
</dbReference>